<accession>A0A4Y9Z7Q1</accession>
<dbReference type="EMBL" id="SEOQ01000100">
    <property type="protein sequence ID" value="TFY70464.1"/>
    <property type="molecule type" value="Genomic_DNA"/>
</dbReference>
<feature type="region of interest" description="Disordered" evidence="1">
    <location>
        <begin position="106"/>
        <end position="141"/>
    </location>
</feature>
<proteinExistence type="predicted"/>
<dbReference type="OrthoDB" id="5550090at2759"/>
<organism evidence="2 3">
    <name type="scientific">Dentipellis fragilis</name>
    <dbReference type="NCBI Taxonomy" id="205917"/>
    <lineage>
        <taxon>Eukaryota</taxon>
        <taxon>Fungi</taxon>
        <taxon>Dikarya</taxon>
        <taxon>Basidiomycota</taxon>
        <taxon>Agaricomycotina</taxon>
        <taxon>Agaricomycetes</taxon>
        <taxon>Russulales</taxon>
        <taxon>Hericiaceae</taxon>
        <taxon>Dentipellis</taxon>
    </lineage>
</organism>
<protein>
    <submittedName>
        <fullName evidence="2">Uncharacterized protein</fullName>
    </submittedName>
</protein>
<feature type="region of interest" description="Disordered" evidence="1">
    <location>
        <begin position="177"/>
        <end position="208"/>
    </location>
</feature>
<evidence type="ECO:0000313" key="3">
    <source>
        <dbReference type="Proteomes" id="UP000298327"/>
    </source>
</evidence>
<evidence type="ECO:0000256" key="1">
    <source>
        <dbReference type="SAM" id="MobiDB-lite"/>
    </source>
</evidence>
<reference evidence="2 3" key="1">
    <citation type="submission" date="2019-02" db="EMBL/GenBank/DDBJ databases">
        <title>Genome sequencing of the rare red list fungi Dentipellis fragilis.</title>
        <authorList>
            <person name="Buettner E."/>
            <person name="Kellner H."/>
        </authorList>
    </citation>
    <scope>NUCLEOTIDE SEQUENCE [LARGE SCALE GENOMIC DNA]</scope>
    <source>
        <strain evidence="2 3">DSM 105465</strain>
    </source>
</reference>
<comment type="caution">
    <text evidence="2">The sequence shown here is derived from an EMBL/GenBank/DDBJ whole genome shotgun (WGS) entry which is preliminary data.</text>
</comment>
<sequence>MSPGRPPADLKVQVPRHNTQRIGPALTGQVESLARSQGLTTDIRQPTNESSSSIAQAIESASDWNSLLTTARADRGPQWDVGTQQFLVEEESELYYDPSPLLEYLKEGQSEDGPSGEGAPPNGMPGTPLNRGHQPMGGQYQVNGMMSSPAIAASPRHGLPGQYPGSGFTPIPPSSFYGTDRGSPMVTRSGMMQNMDGLGVSPDLRRRM</sequence>
<evidence type="ECO:0000313" key="2">
    <source>
        <dbReference type="EMBL" id="TFY70464.1"/>
    </source>
</evidence>
<feature type="region of interest" description="Disordered" evidence="1">
    <location>
        <begin position="1"/>
        <end position="21"/>
    </location>
</feature>
<dbReference type="Proteomes" id="UP000298327">
    <property type="component" value="Unassembled WGS sequence"/>
</dbReference>
<dbReference type="STRING" id="205917.A0A4Y9Z7Q1"/>
<keyword evidence="3" id="KW-1185">Reference proteome</keyword>
<dbReference type="AlphaFoldDB" id="A0A4Y9Z7Q1"/>
<gene>
    <name evidence="2" type="ORF">EVG20_g2546</name>
</gene>
<name>A0A4Y9Z7Q1_9AGAM</name>